<dbReference type="Proteomes" id="UP000676386">
    <property type="component" value="Unassembled WGS sequence"/>
</dbReference>
<dbReference type="RefSeq" id="WP_211972186.1">
    <property type="nucleotide sequence ID" value="NZ_JAGTXB010000003.1"/>
</dbReference>
<gene>
    <name evidence="2" type="ORF">KE626_07110</name>
</gene>
<feature type="chain" id="PRO_5045798493" evidence="1">
    <location>
        <begin position="20"/>
        <end position="202"/>
    </location>
</feature>
<dbReference type="EMBL" id="JAGTXB010000003">
    <property type="protein sequence ID" value="MBS0027073.1"/>
    <property type="molecule type" value="Genomic_DNA"/>
</dbReference>
<comment type="caution">
    <text evidence="2">The sequence shown here is derived from an EMBL/GenBank/DDBJ whole genome shotgun (WGS) entry which is preliminary data.</text>
</comment>
<keyword evidence="3" id="KW-1185">Reference proteome</keyword>
<evidence type="ECO:0000313" key="3">
    <source>
        <dbReference type="Proteomes" id="UP000676386"/>
    </source>
</evidence>
<proteinExistence type="predicted"/>
<organism evidence="2 3">
    <name type="scientific">Chitinophaga hostae</name>
    <dbReference type="NCBI Taxonomy" id="2831022"/>
    <lineage>
        <taxon>Bacteria</taxon>
        <taxon>Pseudomonadati</taxon>
        <taxon>Bacteroidota</taxon>
        <taxon>Chitinophagia</taxon>
        <taxon>Chitinophagales</taxon>
        <taxon>Chitinophagaceae</taxon>
        <taxon>Chitinophaga</taxon>
    </lineage>
</organism>
<accession>A0ABS5IW44</accession>
<reference evidence="2 3" key="1">
    <citation type="submission" date="2021-04" db="EMBL/GenBank/DDBJ databases">
        <title>Chitinophaga sp. nov., isolated from the rhizosphere soil.</title>
        <authorList>
            <person name="He S."/>
        </authorList>
    </citation>
    <scope>NUCLEOTIDE SEQUENCE [LARGE SCALE GENOMIC DNA]</scope>
    <source>
        <strain evidence="2 3">2R12</strain>
    </source>
</reference>
<feature type="signal peptide" evidence="1">
    <location>
        <begin position="1"/>
        <end position="19"/>
    </location>
</feature>
<keyword evidence="1" id="KW-0732">Signal</keyword>
<sequence length="202" mass="22945">MKLLLAIGVLLGFSFNAYSQNNQIKLYVQQIAANKVYIEFLQKGYKAAQQGLNFIGSVKDGHFKLDKDFFLSLESINPKIRNYSRIAEIVTMGIEVSKDFKSILRDMGESNLFVGAELGYVGSVKIRMLGKCERLLDDLIPLVTAGKIELSDDERIKRIDGVYADMEDCYLFTKHFCSSAKVQVLQRRKELLDVQVMRKATK</sequence>
<evidence type="ECO:0000256" key="1">
    <source>
        <dbReference type="SAM" id="SignalP"/>
    </source>
</evidence>
<evidence type="ECO:0000313" key="2">
    <source>
        <dbReference type="EMBL" id="MBS0027073.1"/>
    </source>
</evidence>
<protein>
    <submittedName>
        <fullName evidence="2">Uncharacterized protein</fullName>
    </submittedName>
</protein>
<name>A0ABS5IW44_9BACT</name>